<reference evidence="2" key="1">
    <citation type="submission" date="2018-10" db="EMBL/GenBank/DDBJ databases">
        <title>Effector identification in a new, highly contiguous assembly of the strawberry crown rot pathogen Phytophthora cactorum.</title>
        <authorList>
            <person name="Armitage A.D."/>
            <person name="Nellist C.F."/>
            <person name="Bates H."/>
            <person name="Vickerstaff R.J."/>
            <person name="Harrison R.J."/>
        </authorList>
    </citation>
    <scope>NUCLEOTIDE SEQUENCE</scope>
    <source>
        <strain evidence="2">15-7</strain>
    </source>
</reference>
<keyword evidence="1" id="KW-0238">DNA-binding</keyword>
<dbReference type="GO" id="GO:0005634">
    <property type="term" value="C:nucleus"/>
    <property type="evidence" value="ECO:0007669"/>
    <property type="project" value="TreeGrafter"/>
</dbReference>
<gene>
    <name evidence="2" type="ORF">PC113_g18968</name>
</gene>
<comment type="caution">
    <text evidence="2">The sequence shown here is derived from an EMBL/GenBank/DDBJ whole genome shotgun (WGS) entry which is preliminary data.</text>
</comment>
<dbReference type="InterPro" id="IPR006600">
    <property type="entry name" value="HTH_CenpB_DNA-bd_dom"/>
</dbReference>
<evidence type="ECO:0000256" key="1">
    <source>
        <dbReference type="ARBA" id="ARBA00023125"/>
    </source>
</evidence>
<dbReference type="GO" id="GO:0003677">
    <property type="term" value="F:DNA binding"/>
    <property type="evidence" value="ECO:0007669"/>
    <property type="project" value="UniProtKB-KW"/>
</dbReference>
<dbReference type="Proteomes" id="UP000735874">
    <property type="component" value="Unassembled WGS sequence"/>
</dbReference>
<dbReference type="VEuPathDB" id="FungiDB:PC110_g3007"/>
<dbReference type="PANTHER" id="PTHR19303">
    <property type="entry name" value="TRANSPOSON"/>
    <property type="match status" value="1"/>
</dbReference>
<name>A0A8T0YPZ0_9STRA</name>
<dbReference type="PROSITE" id="PS51253">
    <property type="entry name" value="HTH_CENPB"/>
    <property type="match status" value="1"/>
</dbReference>
<organism evidence="2 3">
    <name type="scientific">Phytophthora cactorum</name>
    <dbReference type="NCBI Taxonomy" id="29920"/>
    <lineage>
        <taxon>Eukaryota</taxon>
        <taxon>Sar</taxon>
        <taxon>Stramenopiles</taxon>
        <taxon>Oomycota</taxon>
        <taxon>Peronosporomycetes</taxon>
        <taxon>Peronosporales</taxon>
        <taxon>Peronosporaceae</taxon>
        <taxon>Phytophthora</taxon>
    </lineage>
</organism>
<proteinExistence type="predicted"/>
<sequence length="279" mass="31809">MRTRIPISIWRKQEVLRWIEEDGDGVPTRAIKHFSAKGWKLDGGSVRRWWRDREQLLAADPASRRRAGGGRRPLSGAMEKARYDEVVAKRLKKEKVTRAWIGQMARVIFACQGTTSASPDGFMASPHWITGFMRRYGLSLRRRTNLTTLSDDKLVDRAVSYMTFLQSAKPTMDLHRTILMDETAVYFEDARNQTVDIIGSRHVVVRSTGFSSMRITAVLAVTATGKKLPPLLIWKGKALPSFDKICGVYVAHQLRAWVDSKLLKRWTNGGQFRRCSRLC</sequence>
<dbReference type="Pfam" id="PF03221">
    <property type="entry name" value="HTH_Tnp_Tc5"/>
    <property type="match status" value="1"/>
</dbReference>
<dbReference type="EMBL" id="RCMG01000933">
    <property type="protein sequence ID" value="KAG2841740.1"/>
    <property type="molecule type" value="Genomic_DNA"/>
</dbReference>
<dbReference type="AlphaFoldDB" id="A0A8T0YPZ0"/>
<dbReference type="InterPro" id="IPR050863">
    <property type="entry name" value="CenT-Element_Derived"/>
</dbReference>
<protein>
    <submittedName>
        <fullName evidence="2">Uncharacterized protein</fullName>
    </submittedName>
</protein>
<accession>A0A8T0YPZ0</accession>
<evidence type="ECO:0000313" key="3">
    <source>
        <dbReference type="Proteomes" id="UP000735874"/>
    </source>
</evidence>
<evidence type="ECO:0000313" key="2">
    <source>
        <dbReference type="EMBL" id="KAG2841740.1"/>
    </source>
</evidence>